<evidence type="ECO:0000259" key="2">
    <source>
        <dbReference type="PROSITE" id="PS50806"/>
    </source>
</evidence>
<gene>
    <name evidence="4" type="primary">LOC102841368</name>
</gene>
<dbReference type="OrthoDB" id="9802659at2759"/>
<dbReference type="InterPro" id="IPR036051">
    <property type="entry name" value="KRAB_dom_sf"/>
</dbReference>
<feature type="compositionally biased region" description="Polar residues" evidence="1">
    <location>
        <begin position="67"/>
        <end position="77"/>
    </location>
</feature>
<dbReference type="PANTHER" id="PTHR14112">
    <property type="entry name" value="SYNOVIAL SARCOMA, X MEMBER"/>
    <property type="match status" value="1"/>
</dbReference>
<accession>A0A9B0TSA1</accession>
<feature type="region of interest" description="Disordered" evidence="1">
    <location>
        <begin position="67"/>
        <end position="163"/>
    </location>
</feature>
<dbReference type="InterPro" id="IPR019041">
    <property type="entry name" value="SSXRD_motif"/>
</dbReference>
<reference evidence="4" key="1">
    <citation type="submission" date="2025-08" db="UniProtKB">
        <authorList>
            <consortium name="RefSeq"/>
        </authorList>
    </citation>
    <scope>IDENTIFICATION</scope>
    <source>
        <tissue evidence="4">Spleen</tissue>
    </source>
</reference>
<organism evidence="3 4">
    <name type="scientific">Chrysochloris asiatica</name>
    <name type="common">Cape golden mole</name>
    <dbReference type="NCBI Taxonomy" id="185453"/>
    <lineage>
        <taxon>Eukaryota</taxon>
        <taxon>Metazoa</taxon>
        <taxon>Chordata</taxon>
        <taxon>Craniata</taxon>
        <taxon>Vertebrata</taxon>
        <taxon>Euteleostomi</taxon>
        <taxon>Mammalia</taxon>
        <taxon>Eutheria</taxon>
        <taxon>Afrotheria</taxon>
        <taxon>Chrysochloridae</taxon>
        <taxon>Chrysochlorinae</taxon>
        <taxon>Chrysochloris</taxon>
    </lineage>
</organism>
<protein>
    <submittedName>
        <fullName evidence="4">Protein SSX1-like</fullName>
    </submittedName>
</protein>
<dbReference type="PROSITE" id="PS50806">
    <property type="entry name" value="KRAB_RELATED"/>
    <property type="match status" value="1"/>
</dbReference>
<feature type="region of interest" description="Disordered" evidence="1">
    <location>
        <begin position="1"/>
        <end position="23"/>
    </location>
</feature>
<evidence type="ECO:0000256" key="1">
    <source>
        <dbReference type="SAM" id="MobiDB-lite"/>
    </source>
</evidence>
<dbReference type="Pfam" id="PF09514">
    <property type="entry name" value="SSXRD"/>
    <property type="match status" value="1"/>
</dbReference>
<dbReference type="SMART" id="SM00349">
    <property type="entry name" value="KRAB"/>
    <property type="match status" value="1"/>
</dbReference>
<dbReference type="SUPFAM" id="SSF109640">
    <property type="entry name" value="KRAB domain (Kruppel-associated box)"/>
    <property type="match status" value="1"/>
</dbReference>
<evidence type="ECO:0000313" key="3">
    <source>
        <dbReference type="Proteomes" id="UP000504623"/>
    </source>
</evidence>
<dbReference type="InterPro" id="IPR001909">
    <property type="entry name" value="KRAB"/>
</dbReference>
<dbReference type="InterPro" id="IPR003655">
    <property type="entry name" value="aKRAB"/>
</dbReference>
<evidence type="ECO:0000313" key="4">
    <source>
        <dbReference type="RefSeq" id="XP_006867778.1"/>
    </source>
</evidence>
<sequence>MNRGRASAKTSKPNTQKSDRKSKAFKDIAKYFSKEEWEEMGYSEKVTHVYMKRNFDAMNNLGLNTSTPSFMHPNIQTAKMDDSDDIENQEEPPQMASSALQSKRRKMTSKKTSQNENDPKAMSGTAGLMKPSGAEQAKKQPTPLGQHNQQKPEPMKDETKIWSHRLRERKYHVVYEEISEPNEDN</sequence>
<name>A0A9B0TSA1_CHRAS</name>
<dbReference type="AlphaFoldDB" id="A0A9B0TSA1"/>
<feature type="domain" description="KRAB-related" evidence="2">
    <location>
        <begin position="20"/>
        <end position="83"/>
    </location>
</feature>
<dbReference type="GeneID" id="102841368"/>
<dbReference type="Proteomes" id="UP000504623">
    <property type="component" value="Unplaced"/>
</dbReference>
<dbReference type="PANTHER" id="PTHR14112:SF1">
    <property type="entry name" value="KRAB-RELATED DOMAIN-CONTAINING PROTEIN"/>
    <property type="match status" value="1"/>
</dbReference>
<dbReference type="GO" id="GO:0005634">
    <property type="term" value="C:nucleus"/>
    <property type="evidence" value="ECO:0007669"/>
    <property type="project" value="InterPro"/>
</dbReference>
<proteinExistence type="predicted"/>
<dbReference type="RefSeq" id="XP_006867778.1">
    <property type="nucleotide sequence ID" value="XM_006867716.1"/>
</dbReference>
<dbReference type="GO" id="GO:0006355">
    <property type="term" value="P:regulation of DNA-templated transcription"/>
    <property type="evidence" value="ECO:0007669"/>
    <property type="project" value="InterPro"/>
</dbReference>
<keyword evidence="3" id="KW-1185">Reference proteome</keyword>